<accession>A0A4Q9M795</accession>
<comment type="catalytic activity">
    <reaction evidence="4">
        <text>alpha,alpha-trehalose + H2O = alpha-D-glucose + beta-D-glucose</text>
        <dbReference type="Rhea" id="RHEA:32675"/>
        <dbReference type="ChEBI" id="CHEBI:15377"/>
        <dbReference type="ChEBI" id="CHEBI:15903"/>
        <dbReference type="ChEBI" id="CHEBI:16551"/>
        <dbReference type="ChEBI" id="CHEBI:17925"/>
        <dbReference type="EC" id="3.2.1.28"/>
    </reaction>
</comment>
<dbReference type="EMBL" id="ML143564">
    <property type="protein sequence ID" value="TBU21978.1"/>
    <property type="molecule type" value="Genomic_DNA"/>
</dbReference>
<evidence type="ECO:0000256" key="1">
    <source>
        <dbReference type="ARBA" id="ARBA00005615"/>
    </source>
</evidence>
<comment type="similarity">
    <text evidence="1 4">Belongs to the glycosyl hydrolase 37 family.</text>
</comment>
<keyword evidence="2 4" id="KW-0378">Hydrolase</keyword>
<protein>
    <recommendedName>
        <fullName evidence="4">Trehalase</fullName>
        <ecNumber evidence="4">3.2.1.28</ecNumber>
    </recommendedName>
    <alternativeName>
        <fullName evidence="4">Alpha-trehalose glucohydrolase</fullName>
    </alternativeName>
</protein>
<dbReference type="EC" id="3.2.1.28" evidence="4"/>
<dbReference type="SUPFAM" id="SSF48208">
    <property type="entry name" value="Six-hairpin glycosidases"/>
    <property type="match status" value="1"/>
</dbReference>
<keyword evidence="5" id="KW-0732">Signal</keyword>
<dbReference type="GO" id="GO:0004555">
    <property type="term" value="F:alpha,alpha-trehalase activity"/>
    <property type="evidence" value="ECO:0007669"/>
    <property type="project" value="UniProtKB-EC"/>
</dbReference>
<sequence length="756" mass="81104">MVDWTALALSSGMLVGVARAMPQASVSSATAPSITLSTAVASPSVPLSSPVPSQIPLPPKQAWCPSEIFCAGELLQTVNLAAAYSDPKTFVDKPTSKSSHDVLAAFDAIGNTTATEGDIVTFLDTNFRGEGLELEAVALSNFNDNPAFLNNVSDPLVRAFSQTVHGYWTSLIRNTNQTALCQEGTESGPCESTLIALNHTFVVPGGRFREQYYWDSYWIVQGLIKSELFDTVKDTLENFMDEIQNFGFIPNGGRIYYLDRSQPPLFIHMLSDYVAATNDTSVLDRALPLAEKELAWWATQRTVNVTSPFTNKTYALAHYAVNNTAPRPESYLTDYLTANDPTLQTPLTADERSNLYAELASGAETGWDYSSRWAKEPLAGTATNQNPVLRSLNVRSIIPVCLNSILYKAHTLLADLYDSQNNATAASTHRNTADVFRSGVLDLFWDASKLAFYDFNLTANARSSIYSAATFYPLWNGIIPDELLSSSQNAFGFFAALNMVLNRYNGTFPVTFIQTGLQWDAPNAWPPHQYIALEALRALPSNITSNPLPTPNGTQSTFDLIPSGQIGVSEDALPAQAIAPGKNASQSGPSADVSKLNGTVVNGGNKTDGEGWAATLQRELANRYIASALCSWHATGGEIQGLLPRLSDQELNVTQSVNNTGNMFEKFSISDIDSAGRGGEYTVQAGFGWTNGAVLWVASNFGDKLVAPECPDVLQSAAATSGTTSTGGSGNNAASSARAPAAFVAALALFAALAML</sequence>
<dbReference type="GO" id="GO:0005993">
    <property type="term" value="P:trehalose catabolic process"/>
    <property type="evidence" value="ECO:0007669"/>
    <property type="project" value="TreeGrafter"/>
</dbReference>
<feature type="chain" id="PRO_5020633767" description="Trehalase" evidence="5">
    <location>
        <begin position="21"/>
        <end position="756"/>
    </location>
</feature>
<dbReference type="PANTHER" id="PTHR23403:SF1">
    <property type="entry name" value="TREHALASE"/>
    <property type="match status" value="1"/>
</dbReference>
<feature type="signal peptide" evidence="5">
    <location>
        <begin position="1"/>
        <end position="20"/>
    </location>
</feature>
<evidence type="ECO:0000256" key="5">
    <source>
        <dbReference type="SAM" id="SignalP"/>
    </source>
</evidence>
<evidence type="ECO:0000256" key="4">
    <source>
        <dbReference type="RuleBase" id="RU361180"/>
    </source>
</evidence>
<gene>
    <name evidence="6" type="ORF">BD311DRAFT_771210</name>
</gene>
<keyword evidence="3 4" id="KW-0326">Glycosidase</keyword>
<dbReference type="Proteomes" id="UP000292957">
    <property type="component" value="Unassembled WGS sequence"/>
</dbReference>
<dbReference type="InterPro" id="IPR008928">
    <property type="entry name" value="6-hairpin_glycosidase_sf"/>
</dbReference>
<dbReference type="PROSITE" id="PS00928">
    <property type="entry name" value="TREHALASE_2"/>
    <property type="match status" value="1"/>
</dbReference>
<name>A0A4Q9M795_9APHY</name>
<dbReference type="AlphaFoldDB" id="A0A4Q9M795"/>
<dbReference type="InterPro" id="IPR018232">
    <property type="entry name" value="Glyco_hydro_37_CS"/>
</dbReference>
<evidence type="ECO:0000313" key="6">
    <source>
        <dbReference type="EMBL" id="TBU21978.1"/>
    </source>
</evidence>
<dbReference type="PRINTS" id="PR00744">
    <property type="entry name" value="GLHYDRLASE37"/>
</dbReference>
<dbReference type="InterPro" id="IPR012341">
    <property type="entry name" value="6hp_glycosidase-like_sf"/>
</dbReference>
<dbReference type="OrthoDB" id="3542292at2759"/>
<dbReference type="PANTHER" id="PTHR23403">
    <property type="entry name" value="TREHALASE"/>
    <property type="match status" value="1"/>
</dbReference>
<dbReference type="PROSITE" id="PS00927">
    <property type="entry name" value="TREHALASE_1"/>
    <property type="match status" value="1"/>
</dbReference>
<organism evidence="6">
    <name type="scientific">Dichomitus squalens</name>
    <dbReference type="NCBI Taxonomy" id="114155"/>
    <lineage>
        <taxon>Eukaryota</taxon>
        <taxon>Fungi</taxon>
        <taxon>Dikarya</taxon>
        <taxon>Basidiomycota</taxon>
        <taxon>Agaricomycotina</taxon>
        <taxon>Agaricomycetes</taxon>
        <taxon>Polyporales</taxon>
        <taxon>Polyporaceae</taxon>
        <taxon>Dichomitus</taxon>
    </lineage>
</organism>
<evidence type="ECO:0000256" key="3">
    <source>
        <dbReference type="ARBA" id="ARBA00023295"/>
    </source>
</evidence>
<evidence type="ECO:0000256" key="2">
    <source>
        <dbReference type="ARBA" id="ARBA00022801"/>
    </source>
</evidence>
<reference evidence="6" key="1">
    <citation type="submission" date="2019-01" db="EMBL/GenBank/DDBJ databases">
        <title>Draft genome sequences of three monokaryotic isolates of the white-rot basidiomycete fungus Dichomitus squalens.</title>
        <authorList>
            <consortium name="DOE Joint Genome Institute"/>
            <person name="Lopez S.C."/>
            <person name="Andreopoulos B."/>
            <person name="Pangilinan J."/>
            <person name="Lipzen A."/>
            <person name="Riley R."/>
            <person name="Ahrendt S."/>
            <person name="Ng V."/>
            <person name="Barry K."/>
            <person name="Daum C."/>
            <person name="Grigoriev I.V."/>
            <person name="Hilden K.S."/>
            <person name="Makela M.R."/>
            <person name="de Vries R.P."/>
        </authorList>
    </citation>
    <scope>NUCLEOTIDE SEQUENCE [LARGE SCALE GENOMIC DNA]</scope>
    <source>
        <strain evidence="6">OM18370.1</strain>
    </source>
</reference>
<proteinExistence type="inferred from homology"/>
<dbReference type="Pfam" id="PF01204">
    <property type="entry name" value="Trehalase"/>
    <property type="match status" value="2"/>
</dbReference>
<dbReference type="Gene3D" id="1.50.10.10">
    <property type="match status" value="1"/>
</dbReference>
<dbReference type="InterPro" id="IPR001661">
    <property type="entry name" value="Glyco_hydro_37"/>
</dbReference>